<dbReference type="EMBL" id="JAHBAY010000002">
    <property type="protein sequence ID" value="MBT0768352.1"/>
    <property type="molecule type" value="Genomic_DNA"/>
</dbReference>
<sequence>MAITTAITTAVSGAAVQETAKKAAAITYPKAGKNTWKYASGRSKVAGKKGPLLRYRVVVEKGITGITANQFAARVTKTLADRRSWTGTGTVRLQRVPNSAKYDFTIYLATPQTRDTLCQDASKADPDRYTSCRNGDRVVLNVARWVHGVPKYGASLETYRSYMINHETGHRLGYHHQKCPAKGKKAPVMQQQTLGLHGCTANPWPRVSGKLYQGPAGAYSDPIPKA</sequence>
<protein>
    <submittedName>
        <fullName evidence="2">DUF3152 domain-containing protein</fullName>
    </submittedName>
</protein>
<dbReference type="InterPro" id="IPR022603">
    <property type="entry name" value="DUF3152"/>
</dbReference>
<evidence type="ECO:0000259" key="1">
    <source>
        <dbReference type="Pfam" id="PF11350"/>
    </source>
</evidence>
<organism evidence="2 3">
    <name type="scientific">Kineosporia corallincola</name>
    <dbReference type="NCBI Taxonomy" id="2835133"/>
    <lineage>
        <taxon>Bacteria</taxon>
        <taxon>Bacillati</taxon>
        <taxon>Actinomycetota</taxon>
        <taxon>Actinomycetes</taxon>
        <taxon>Kineosporiales</taxon>
        <taxon>Kineosporiaceae</taxon>
        <taxon>Kineosporia</taxon>
    </lineage>
</organism>
<name>A0ABS5TB98_9ACTN</name>
<reference evidence="2 3" key="1">
    <citation type="submission" date="2021-05" db="EMBL/GenBank/DDBJ databases">
        <title>Kineosporia and Streptomyces sp. nov. two new marine actinobacteria isolated from Coral.</title>
        <authorList>
            <person name="Buangrab K."/>
            <person name="Sutthacheep M."/>
            <person name="Yeemin T."/>
            <person name="Harunari E."/>
            <person name="Igarashi Y."/>
            <person name="Kanchanasin P."/>
            <person name="Tanasupawat S."/>
            <person name="Phongsopitanun W."/>
        </authorList>
    </citation>
    <scope>NUCLEOTIDE SEQUENCE [LARGE SCALE GENOMIC DNA]</scope>
    <source>
        <strain evidence="2 3">J2-2</strain>
    </source>
</reference>
<gene>
    <name evidence="2" type="ORF">KIH74_05420</name>
</gene>
<dbReference type="InterPro" id="IPR024079">
    <property type="entry name" value="MetalloPept_cat_dom_sf"/>
</dbReference>
<feature type="domain" description="DUF3152" evidence="1">
    <location>
        <begin position="27"/>
        <end position="197"/>
    </location>
</feature>
<dbReference type="Gene3D" id="3.40.390.10">
    <property type="entry name" value="Collagenase (Catalytic Domain)"/>
    <property type="match status" value="1"/>
</dbReference>
<keyword evidence="3" id="KW-1185">Reference proteome</keyword>
<accession>A0ABS5TB98</accession>
<evidence type="ECO:0000313" key="3">
    <source>
        <dbReference type="Proteomes" id="UP001197247"/>
    </source>
</evidence>
<proteinExistence type="predicted"/>
<dbReference type="Pfam" id="PF11350">
    <property type="entry name" value="DUF3152"/>
    <property type="match status" value="1"/>
</dbReference>
<evidence type="ECO:0000313" key="2">
    <source>
        <dbReference type="EMBL" id="MBT0768352.1"/>
    </source>
</evidence>
<dbReference type="Proteomes" id="UP001197247">
    <property type="component" value="Unassembled WGS sequence"/>
</dbReference>
<dbReference type="RefSeq" id="WP_214154651.1">
    <property type="nucleotide sequence ID" value="NZ_JAHBAY010000002.1"/>
</dbReference>
<comment type="caution">
    <text evidence="2">The sequence shown here is derived from an EMBL/GenBank/DDBJ whole genome shotgun (WGS) entry which is preliminary data.</text>
</comment>
<dbReference type="SUPFAM" id="SSF55486">
    <property type="entry name" value="Metalloproteases ('zincins'), catalytic domain"/>
    <property type="match status" value="1"/>
</dbReference>